<dbReference type="GO" id="GO:0055085">
    <property type="term" value="P:transmembrane transport"/>
    <property type="evidence" value="ECO:0007669"/>
    <property type="project" value="InterPro"/>
</dbReference>
<gene>
    <name evidence="9" type="ORF">ELD05_12730</name>
</gene>
<keyword evidence="10" id="KW-1185">Reference proteome</keyword>
<dbReference type="KEGG" id="ccha:ELD05_12730"/>
<keyword evidence="5 7" id="KW-1133">Transmembrane helix</keyword>
<dbReference type="PANTHER" id="PTHR43744">
    <property type="entry name" value="ABC TRANSPORTER PERMEASE PROTEIN MG189-RELATED-RELATED"/>
    <property type="match status" value="1"/>
</dbReference>
<keyword evidence="2 7" id="KW-0813">Transport</keyword>
<dbReference type="CDD" id="cd06261">
    <property type="entry name" value="TM_PBP2"/>
    <property type="match status" value="1"/>
</dbReference>
<feature type="transmembrane region" description="Helical" evidence="7">
    <location>
        <begin position="102"/>
        <end position="121"/>
    </location>
</feature>
<feature type="transmembrane region" description="Helical" evidence="7">
    <location>
        <begin position="133"/>
        <end position="155"/>
    </location>
</feature>
<dbReference type="InterPro" id="IPR000515">
    <property type="entry name" value="MetI-like"/>
</dbReference>
<reference evidence="9 10" key="1">
    <citation type="submission" date="2018-12" db="EMBL/GenBank/DDBJ databases">
        <title>Genome sequence from the cellulolytic species, Caldicellulosiruptor changbaiensis.</title>
        <authorList>
            <person name="Blumer-Schuette S.E."/>
            <person name="Mendoza C."/>
        </authorList>
    </citation>
    <scope>NUCLEOTIDE SEQUENCE [LARGE SCALE GENOMIC DNA]</scope>
    <source>
        <strain evidence="9 10">CBS-Z</strain>
    </source>
</reference>
<feature type="domain" description="ABC transmembrane type-1" evidence="8">
    <location>
        <begin position="98"/>
        <end position="324"/>
    </location>
</feature>
<evidence type="ECO:0000256" key="4">
    <source>
        <dbReference type="ARBA" id="ARBA00022692"/>
    </source>
</evidence>
<evidence type="ECO:0000256" key="5">
    <source>
        <dbReference type="ARBA" id="ARBA00022989"/>
    </source>
</evidence>
<feature type="transmembrane region" description="Helical" evidence="7">
    <location>
        <begin position="37"/>
        <end position="58"/>
    </location>
</feature>
<dbReference type="InterPro" id="IPR035906">
    <property type="entry name" value="MetI-like_sf"/>
</dbReference>
<dbReference type="PROSITE" id="PS50928">
    <property type="entry name" value="ABC_TM1"/>
    <property type="match status" value="1"/>
</dbReference>
<comment type="subcellular location">
    <subcellularLocation>
        <location evidence="1 7">Cell membrane</location>
        <topology evidence="1 7">Multi-pass membrane protein</topology>
    </subcellularLocation>
</comment>
<sequence length="339" mass="39108">MKSVKSLSMSYIGKRLNVNEVTKSVAKKRLFIVLKKVFLYAFVICMSYILLYPILFLISNALRSKEDLFDPSVIWIPKHITFSNFEYANVLLSYPTAIKNTLLMLIPSVIIQTFICMMVGYGFARFRFAEREILFTILLFTIVVPLQTIIVPLYVKFRYFDFLYIGKLLGFITGKPLTVNLLDTPWPFYILNLFGMGIRSSLYIFVFRQFFRNMPVELEEAAKIDGCGPFSTFIRIMVPNATGAIITVMLFSIVWHWNDYYVSAMFYNENLPISVMLTVLNNRMSMIQDAYNFSSEDIYLMGSTVLEAGCLMVILPLIVIYIIGQRYFTESIERTGIVG</sequence>
<feature type="transmembrane region" description="Helical" evidence="7">
    <location>
        <begin position="298"/>
        <end position="324"/>
    </location>
</feature>
<dbReference type="Gene3D" id="1.10.3720.10">
    <property type="entry name" value="MetI-like"/>
    <property type="match status" value="1"/>
</dbReference>
<keyword evidence="4 7" id="KW-0812">Transmembrane</keyword>
<evidence type="ECO:0000313" key="9">
    <source>
        <dbReference type="EMBL" id="AZT91396.1"/>
    </source>
</evidence>
<dbReference type="GO" id="GO:0005886">
    <property type="term" value="C:plasma membrane"/>
    <property type="evidence" value="ECO:0007669"/>
    <property type="project" value="UniProtKB-SubCell"/>
</dbReference>
<dbReference type="Proteomes" id="UP000282930">
    <property type="component" value="Chromosome"/>
</dbReference>
<keyword evidence="3" id="KW-1003">Cell membrane</keyword>
<dbReference type="AlphaFoldDB" id="A0A3T0D8T8"/>
<evidence type="ECO:0000256" key="7">
    <source>
        <dbReference type="RuleBase" id="RU363032"/>
    </source>
</evidence>
<evidence type="ECO:0000256" key="1">
    <source>
        <dbReference type="ARBA" id="ARBA00004651"/>
    </source>
</evidence>
<feature type="transmembrane region" description="Helical" evidence="7">
    <location>
        <begin position="186"/>
        <end position="206"/>
    </location>
</feature>
<keyword evidence="6 7" id="KW-0472">Membrane</keyword>
<dbReference type="SUPFAM" id="SSF161098">
    <property type="entry name" value="MetI-like"/>
    <property type="match status" value="1"/>
</dbReference>
<organism evidence="9 10">
    <name type="scientific">Caldicellulosiruptor changbaiensis</name>
    <dbReference type="NCBI Taxonomy" id="1222016"/>
    <lineage>
        <taxon>Bacteria</taxon>
        <taxon>Bacillati</taxon>
        <taxon>Bacillota</taxon>
        <taxon>Bacillota incertae sedis</taxon>
        <taxon>Caldicellulosiruptorales</taxon>
        <taxon>Caldicellulosiruptoraceae</taxon>
        <taxon>Caldicellulosiruptor</taxon>
    </lineage>
</organism>
<accession>A0A3T0D8T8</accession>
<evidence type="ECO:0000256" key="2">
    <source>
        <dbReference type="ARBA" id="ARBA00022448"/>
    </source>
</evidence>
<dbReference type="Pfam" id="PF00528">
    <property type="entry name" value="BPD_transp_1"/>
    <property type="match status" value="1"/>
</dbReference>
<dbReference type="PANTHER" id="PTHR43744:SF6">
    <property type="entry name" value="ABC TRANSPORTER PERMEASE PROTEIN YESQ-RELATED"/>
    <property type="match status" value="1"/>
</dbReference>
<feature type="transmembrane region" description="Helical" evidence="7">
    <location>
        <begin position="238"/>
        <end position="257"/>
    </location>
</feature>
<comment type="similarity">
    <text evidence="7">Belongs to the binding-protein-dependent transport system permease family.</text>
</comment>
<evidence type="ECO:0000256" key="3">
    <source>
        <dbReference type="ARBA" id="ARBA00022475"/>
    </source>
</evidence>
<dbReference type="EMBL" id="CP034791">
    <property type="protein sequence ID" value="AZT91396.1"/>
    <property type="molecule type" value="Genomic_DNA"/>
</dbReference>
<evidence type="ECO:0000313" key="10">
    <source>
        <dbReference type="Proteomes" id="UP000282930"/>
    </source>
</evidence>
<evidence type="ECO:0000259" key="8">
    <source>
        <dbReference type="PROSITE" id="PS50928"/>
    </source>
</evidence>
<protein>
    <submittedName>
        <fullName evidence="9">Carbohydrate ABC transporter permease</fullName>
    </submittedName>
</protein>
<dbReference type="RefSeq" id="WP_127352720.1">
    <property type="nucleotide sequence ID" value="NZ_CP034791.1"/>
</dbReference>
<evidence type="ECO:0000256" key="6">
    <source>
        <dbReference type="ARBA" id="ARBA00023136"/>
    </source>
</evidence>
<proteinExistence type="inferred from homology"/>
<name>A0A3T0D8T8_9FIRM</name>